<sequence>MSERAIVGLSKRGGLGHNKKLLGKGRKGRKERRDALSRLDSGAVVCVRLGWTDRDGLGALSQPWLLISRVLRAARNSLAITAVIWRRANGIVCLALASPVDWAAIGVPERRPTFRLLPPTADTTTTRCAPPTCQGHSGVVVRLSLSPPTPWGSVAAATAASAATAAIDNGVQRSAAPVTCHHSPLTTNHPPPTTHHHSPAQSPDPPPLSSNSTRASGFSGRAMHMCAFVGSLALQLGACLLAAKTGGDAATSRTRPRDTEALGEPRNVRACEATTPPLPFAPVLVKPDPLPTFTQQIVTRTACIRLCPPRLRAAARTYAGPKCACKTDGTLPRKPLNKICLRLFSHPHWQTAR</sequence>
<reference evidence="2" key="1">
    <citation type="journal article" date="2020" name="Stud. Mycol.">
        <title>101 Dothideomycetes genomes: a test case for predicting lifestyles and emergence of pathogens.</title>
        <authorList>
            <person name="Haridas S."/>
            <person name="Albert R."/>
            <person name="Binder M."/>
            <person name="Bloem J."/>
            <person name="Labutti K."/>
            <person name="Salamov A."/>
            <person name="Andreopoulos B."/>
            <person name="Baker S."/>
            <person name="Barry K."/>
            <person name="Bills G."/>
            <person name="Bluhm B."/>
            <person name="Cannon C."/>
            <person name="Castanera R."/>
            <person name="Culley D."/>
            <person name="Daum C."/>
            <person name="Ezra D."/>
            <person name="Gonzalez J."/>
            <person name="Henrissat B."/>
            <person name="Kuo A."/>
            <person name="Liang C."/>
            <person name="Lipzen A."/>
            <person name="Lutzoni F."/>
            <person name="Magnuson J."/>
            <person name="Mondo S."/>
            <person name="Nolan M."/>
            <person name="Ohm R."/>
            <person name="Pangilinan J."/>
            <person name="Park H.-J."/>
            <person name="Ramirez L."/>
            <person name="Alfaro M."/>
            <person name="Sun H."/>
            <person name="Tritt A."/>
            <person name="Yoshinaga Y."/>
            <person name="Zwiers L.-H."/>
            <person name="Turgeon B."/>
            <person name="Goodwin S."/>
            <person name="Spatafora J."/>
            <person name="Crous P."/>
            <person name="Grigoriev I."/>
        </authorList>
    </citation>
    <scope>NUCLEOTIDE SEQUENCE</scope>
    <source>
        <strain evidence="2">CBS 690.94</strain>
    </source>
</reference>
<dbReference type="OrthoDB" id="10689004at2759"/>
<proteinExistence type="predicted"/>
<dbReference type="Proteomes" id="UP000799764">
    <property type="component" value="Unassembled WGS sequence"/>
</dbReference>
<dbReference type="AlphaFoldDB" id="A0A9P4P630"/>
<gene>
    <name evidence="2" type="ORF">P171DRAFT_166990</name>
</gene>
<protein>
    <submittedName>
        <fullName evidence="2">Uncharacterized protein</fullName>
    </submittedName>
</protein>
<organism evidence="2 3">
    <name type="scientific">Karstenula rhodostoma CBS 690.94</name>
    <dbReference type="NCBI Taxonomy" id="1392251"/>
    <lineage>
        <taxon>Eukaryota</taxon>
        <taxon>Fungi</taxon>
        <taxon>Dikarya</taxon>
        <taxon>Ascomycota</taxon>
        <taxon>Pezizomycotina</taxon>
        <taxon>Dothideomycetes</taxon>
        <taxon>Pleosporomycetidae</taxon>
        <taxon>Pleosporales</taxon>
        <taxon>Massarineae</taxon>
        <taxon>Didymosphaeriaceae</taxon>
        <taxon>Karstenula</taxon>
    </lineage>
</organism>
<name>A0A9P4P630_9PLEO</name>
<evidence type="ECO:0000313" key="2">
    <source>
        <dbReference type="EMBL" id="KAF2438045.1"/>
    </source>
</evidence>
<dbReference type="EMBL" id="MU001513">
    <property type="protein sequence ID" value="KAF2438045.1"/>
    <property type="molecule type" value="Genomic_DNA"/>
</dbReference>
<evidence type="ECO:0000313" key="3">
    <source>
        <dbReference type="Proteomes" id="UP000799764"/>
    </source>
</evidence>
<accession>A0A9P4P630</accession>
<keyword evidence="3" id="KW-1185">Reference proteome</keyword>
<evidence type="ECO:0000256" key="1">
    <source>
        <dbReference type="SAM" id="MobiDB-lite"/>
    </source>
</evidence>
<comment type="caution">
    <text evidence="2">The sequence shown here is derived from an EMBL/GenBank/DDBJ whole genome shotgun (WGS) entry which is preliminary data.</text>
</comment>
<feature type="region of interest" description="Disordered" evidence="1">
    <location>
        <begin position="176"/>
        <end position="216"/>
    </location>
</feature>